<evidence type="ECO:0000256" key="5">
    <source>
        <dbReference type="ARBA" id="ARBA00023136"/>
    </source>
</evidence>
<keyword evidence="4 6" id="KW-1133">Transmembrane helix</keyword>
<name>A0A382F155_9ZZZZ</name>
<feature type="non-terminal residue" evidence="8">
    <location>
        <position position="1"/>
    </location>
</feature>
<feature type="transmembrane region" description="Helical" evidence="6">
    <location>
        <begin position="112"/>
        <end position="132"/>
    </location>
</feature>
<evidence type="ECO:0000259" key="7">
    <source>
        <dbReference type="Pfam" id="PF09335"/>
    </source>
</evidence>
<reference evidence="8" key="1">
    <citation type="submission" date="2018-05" db="EMBL/GenBank/DDBJ databases">
        <authorList>
            <person name="Lanie J.A."/>
            <person name="Ng W.-L."/>
            <person name="Kazmierczak K.M."/>
            <person name="Andrzejewski T.M."/>
            <person name="Davidsen T.M."/>
            <person name="Wayne K.J."/>
            <person name="Tettelin H."/>
            <person name="Glass J.I."/>
            <person name="Rusch D."/>
            <person name="Podicherti R."/>
            <person name="Tsui H.-C.T."/>
            <person name="Winkler M.E."/>
        </authorList>
    </citation>
    <scope>NUCLEOTIDE SEQUENCE</scope>
</reference>
<dbReference type="PANTHER" id="PTHR12677:SF59">
    <property type="entry name" value="GOLGI APPARATUS MEMBRANE PROTEIN TVP38-RELATED"/>
    <property type="match status" value="1"/>
</dbReference>
<dbReference type="InterPro" id="IPR032816">
    <property type="entry name" value="VTT_dom"/>
</dbReference>
<gene>
    <name evidence="8" type="ORF">METZ01_LOCUS208671</name>
</gene>
<feature type="transmembrane region" description="Helical" evidence="6">
    <location>
        <begin position="28"/>
        <end position="61"/>
    </location>
</feature>
<dbReference type="PANTHER" id="PTHR12677">
    <property type="entry name" value="GOLGI APPARATUS MEMBRANE PROTEIN TVP38-RELATED"/>
    <property type="match status" value="1"/>
</dbReference>
<evidence type="ECO:0000256" key="1">
    <source>
        <dbReference type="ARBA" id="ARBA00004651"/>
    </source>
</evidence>
<dbReference type="EMBL" id="UINC01047045">
    <property type="protein sequence ID" value="SVB55817.1"/>
    <property type="molecule type" value="Genomic_DNA"/>
</dbReference>
<proteinExistence type="predicted"/>
<feature type="transmembrane region" description="Helical" evidence="6">
    <location>
        <begin position="67"/>
        <end position="88"/>
    </location>
</feature>
<protein>
    <recommendedName>
        <fullName evidence="7">VTT domain-containing protein</fullName>
    </recommendedName>
</protein>
<comment type="subcellular location">
    <subcellularLocation>
        <location evidence="1">Cell membrane</location>
        <topology evidence="1">Multi-pass membrane protein</topology>
    </subcellularLocation>
</comment>
<evidence type="ECO:0000313" key="8">
    <source>
        <dbReference type="EMBL" id="SVB55817.1"/>
    </source>
</evidence>
<keyword evidence="5 6" id="KW-0472">Membrane</keyword>
<sequence length="211" mass="24037">NFSLSEISSYEFIKNNNELFNQLKNKNFFLISLAFFIFTIIWVLLLGFGSPILLLSGFIFGKWFGSIYAVLSLSIGATLLYIFANYFLKDLVEEKFSKRFSNLNEKFKKNEFMFFLIYRFVGGIPFSIANILPTIFNVKLKNFFFGSIIGMSPQILIGVSLGAGLNEIIQKNIEAPSLIELLLSPEIYIPIVAFVILLIVGIIIKNIFYTN</sequence>
<feature type="transmembrane region" description="Helical" evidence="6">
    <location>
        <begin position="187"/>
        <end position="208"/>
    </location>
</feature>
<accession>A0A382F155</accession>
<feature type="transmembrane region" description="Helical" evidence="6">
    <location>
        <begin position="144"/>
        <end position="166"/>
    </location>
</feature>
<dbReference type="InterPro" id="IPR015414">
    <property type="entry name" value="TMEM64"/>
</dbReference>
<dbReference type="Pfam" id="PF09335">
    <property type="entry name" value="VTT_dom"/>
    <property type="match status" value="1"/>
</dbReference>
<organism evidence="8">
    <name type="scientific">marine metagenome</name>
    <dbReference type="NCBI Taxonomy" id="408172"/>
    <lineage>
        <taxon>unclassified sequences</taxon>
        <taxon>metagenomes</taxon>
        <taxon>ecological metagenomes</taxon>
    </lineage>
</organism>
<keyword evidence="3 6" id="KW-0812">Transmembrane</keyword>
<evidence type="ECO:0000256" key="2">
    <source>
        <dbReference type="ARBA" id="ARBA00022475"/>
    </source>
</evidence>
<evidence type="ECO:0000256" key="4">
    <source>
        <dbReference type="ARBA" id="ARBA00022989"/>
    </source>
</evidence>
<dbReference type="AlphaFoldDB" id="A0A382F155"/>
<evidence type="ECO:0000256" key="3">
    <source>
        <dbReference type="ARBA" id="ARBA00022692"/>
    </source>
</evidence>
<evidence type="ECO:0000256" key="6">
    <source>
        <dbReference type="SAM" id="Phobius"/>
    </source>
</evidence>
<feature type="domain" description="VTT" evidence="7">
    <location>
        <begin position="50"/>
        <end position="163"/>
    </location>
</feature>
<dbReference type="GO" id="GO:0005886">
    <property type="term" value="C:plasma membrane"/>
    <property type="evidence" value="ECO:0007669"/>
    <property type="project" value="UniProtKB-SubCell"/>
</dbReference>
<keyword evidence="2" id="KW-1003">Cell membrane</keyword>